<evidence type="ECO:0000313" key="1">
    <source>
        <dbReference type="EMBL" id="ABJ08979.1"/>
    </source>
</evidence>
<dbReference type="EMBL" id="DQ356948">
    <property type="protein sequence ID" value="ABJ08979.1"/>
    <property type="molecule type" value="Genomic_DNA"/>
</dbReference>
<dbReference type="InterPro" id="IPR036890">
    <property type="entry name" value="HATPase_C_sf"/>
</dbReference>
<reference evidence="1 2" key="1">
    <citation type="journal article" date="2006" name="J. Virol.">
        <title>Genome of crocodilepox virus.</title>
        <authorList>
            <person name="Afonso C.L."/>
            <person name="Tulman E.R."/>
            <person name="Delhon G."/>
            <person name="Lu Z."/>
            <person name="Viljoen G.J."/>
            <person name="Wallace D.B."/>
            <person name="Kutish G.F."/>
            <person name="Rock D.L."/>
        </authorList>
    </citation>
    <scope>NUCLEOTIDE SEQUENCE [LARGE SCALE GENOMIC DNA]</scope>
    <source>
        <strain evidence="2">Isolate Crocodylus niloticus/Zimbabwe/Ume/2001</strain>
    </source>
</reference>
<gene>
    <name evidence="1" type="ORF">CRV088</name>
</gene>
<dbReference type="Gene3D" id="3.30.565.10">
    <property type="entry name" value="Histidine kinase-like ATPase, C-terminal domain"/>
    <property type="match status" value="1"/>
</dbReference>
<organism evidence="1 2">
    <name type="scientific">Nile crocodilepox virus (isolate Crocodylus niloticus/Zimbabwe/Ume/2001)</name>
    <name type="common">CRV</name>
    <dbReference type="NCBI Taxonomy" id="1289473"/>
    <lineage>
        <taxon>Viruses</taxon>
        <taxon>Varidnaviria</taxon>
        <taxon>Bamfordvirae</taxon>
        <taxon>Nucleocytoviricota</taxon>
        <taxon>Pokkesviricetes</taxon>
        <taxon>Chitovirales</taxon>
        <taxon>Poxviridae</taxon>
        <taxon>Chordopoxvirinae</taxon>
        <taxon>Crocodylidpoxvirus</taxon>
        <taxon>Crocodylidpoxvirus nilecrocodilepox</taxon>
        <taxon>Nile crocodilepox virus</taxon>
    </lineage>
</organism>
<dbReference type="KEGG" id="vg:4363370"/>
<dbReference type="SUPFAM" id="SSF55874">
    <property type="entry name" value="ATPase domain of HSP90 chaperone/DNA topoisomerase II/histidine kinase"/>
    <property type="match status" value="1"/>
</dbReference>
<dbReference type="GeneID" id="4363370"/>
<accession>Q070G3</accession>
<protein>
    <submittedName>
        <fullName evidence="1">GyrB-like ATPase domain protein</fullName>
    </submittedName>
</protein>
<proteinExistence type="predicted"/>
<organismHost>
    <name type="scientific">Crocodylus porosus</name>
    <name type="common">Saltwater crocodile</name>
    <name type="synonym">Estuarine crocodile</name>
    <dbReference type="NCBI Taxonomy" id="8502"/>
</organismHost>
<name>Q070G3_CPRVZ</name>
<keyword evidence="2" id="KW-1185">Reference proteome</keyword>
<evidence type="ECO:0000313" key="2">
    <source>
        <dbReference type="Proteomes" id="UP000011300"/>
    </source>
</evidence>
<dbReference type="Proteomes" id="UP000011300">
    <property type="component" value="Segment"/>
</dbReference>
<organismHost>
    <name type="scientific">Crocodylus johnstoni</name>
    <name type="common">Australian freshwater crocodile</name>
    <dbReference type="NCBI Taxonomy" id="184234"/>
</organismHost>
<organismHost>
    <name type="scientific">Crocodylus niloticus</name>
    <name type="common">Nile crocodile</name>
    <name type="synonym">African crocodile</name>
    <dbReference type="NCBI Taxonomy" id="8501"/>
</organismHost>
<dbReference type="RefSeq" id="YP_784278.1">
    <property type="nucleotide sequence ID" value="NC_008030.1"/>
</dbReference>
<sequence>MAFAAHYHVDEEEEDYVLRHAPAFLGSTAVEVRDTLFCGRVRYHRGVARLIDEAVTNAVDHCLAAAQEAVYVDFCRGMLEVINPARVPVHGQLGICDAVIPRALLRTPRVSSHDGYHTYVGRYGMGLKMIHLLSEDVTVEVSDGGASYTYQPDGNDDYEEIVSDSPLWDLRAGNQFFRLRFAVSAAAFGTQRAIVMEGLEDYLKSRLIEWAFYLYEAGRDINLFYNGERVCCASPRLAGPVIAVKRFPVTYCTGLGRSFQGRASAFLYRDPDVSSASLGRDSLVNGVRVDSLSSARAVLRRLEESSPMAYVAGINAYLVIECPGIVFSDHAKTRVNGGFEIPAGLFTARDGASVAARPKPRPSLREVGLFVATRMLPLDLIAASYVASVMPVDSMSGRLVIAMLIARYAMIKFLS</sequence>